<evidence type="ECO:0000313" key="2">
    <source>
        <dbReference type="Proteomes" id="UP000607653"/>
    </source>
</evidence>
<accession>A0A822YA84</accession>
<dbReference type="EMBL" id="DUZY01000002">
    <property type="protein sequence ID" value="DAD29222.1"/>
    <property type="molecule type" value="Genomic_DNA"/>
</dbReference>
<proteinExistence type="predicted"/>
<gene>
    <name evidence="1" type="ORF">HUJ06_030690</name>
</gene>
<evidence type="ECO:0000313" key="1">
    <source>
        <dbReference type="EMBL" id="DAD29222.1"/>
    </source>
</evidence>
<protein>
    <submittedName>
        <fullName evidence="1">Uncharacterized protein</fullName>
    </submittedName>
</protein>
<organism evidence="1 2">
    <name type="scientific">Nelumbo nucifera</name>
    <name type="common">Sacred lotus</name>
    <dbReference type="NCBI Taxonomy" id="4432"/>
    <lineage>
        <taxon>Eukaryota</taxon>
        <taxon>Viridiplantae</taxon>
        <taxon>Streptophyta</taxon>
        <taxon>Embryophyta</taxon>
        <taxon>Tracheophyta</taxon>
        <taxon>Spermatophyta</taxon>
        <taxon>Magnoliopsida</taxon>
        <taxon>Proteales</taxon>
        <taxon>Nelumbonaceae</taxon>
        <taxon>Nelumbo</taxon>
    </lineage>
</organism>
<dbReference type="AlphaFoldDB" id="A0A822YA84"/>
<keyword evidence="2" id="KW-1185">Reference proteome</keyword>
<name>A0A822YA84_NELNU</name>
<reference evidence="1 2" key="1">
    <citation type="journal article" date="2020" name="Mol. Biol. Evol.">
        <title>Distinct Expression and Methylation Patterns for Genes with Different Fates following a Single Whole-Genome Duplication in Flowering Plants.</title>
        <authorList>
            <person name="Shi T."/>
            <person name="Rahmani R.S."/>
            <person name="Gugger P.F."/>
            <person name="Wang M."/>
            <person name="Li H."/>
            <person name="Zhang Y."/>
            <person name="Li Z."/>
            <person name="Wang Q."/>
            <person name="Van de Peer Y."/>
            <person name="Marchal K."/>
            <person name="Chen J."/>
        </authorList>
    </citation>
    <scope>NUCLEOTIDE SEQUENCE [LARGE SCALE GENOMIC DNA]</scope>
    <source>
        <tissue evidence="1">Leaf</tissue>
    </source>
</reference>
<sequence>MEQKEQEQRRSRVISLTIASKNGYWLAESVRYIDPSRRISINTVPVQFFDIFLSGGSNLWMMLGFLHEAVPAFHTRRQNAGIPQAEIGFNQWTRSNSLASGTSLSCEIFPMQGNKELNPDPTGYDKARC</sequence>
<comment type="caution">
    <text evidence="1">The sequence shown here is derived from an EMBL/GenBank/DDBJ whole genome shotgun (WGS) entry which is preliminary data.</text>
</comment>
<dbReference type="Proteomes" id="UP000607653">
    <property type="component" value="Unassembled WGS sequence"/>
</dbReference>